<evidence type="ECO:0000256" key="4">
    <source>
        <dbReference type="ARBA" id="ARBA00022989"/>
    </source>
</evidence>
<evidence type="ECO:0000256" key="3">
    <source>
        <dbReference type="ARBA" id="ARBA00022692"/>
    </source>
</evidence>
<evidence type="ECO:0000259" key="7">
    <source>
        <dbReference type="Pfam" id="PF09924"/>
    </source>
</evidence>
<keyword evidence="4 6" id="KW-1133">Transmembrane helix</keyword>
<evidence type="ECO:0000313" key="10">
    <source>
        <dbReference type="Proteomes" id="UP001241758"/>
    </source>
</evidence>
<feature type="transmembrane region" description="Helical" evidence="6">
    <location>
        <begin position="154"/>
        <end position="173"/>
    </location>
</feature>
<feature type="transmembrane region" description="Helical" evidence="6">
    <location>
        <begin position="209"/>
        <end position="231"/>
    </location>
</feature>
<feature type="transmembrane region" description="Helical" evidence="6">
    <location>
        <begin position="120"/>
        <end position="142"/>
    </location>
</feature>
<evidence type="ECO:0000256" key="5">
    <source>
        <dbReference type="ARBA" id="ARBA00023136"/>
    </source>
</evidence>
<comment type="subcellular location">
    <subcellularLocation>
        <location evidence="1">Cell membrane</location>
        <topology evidence="1">Multi-pass membrane protein</topology>
    </subcellularLocation>
</comment>
<evidence type="ECO:0000259" key="8">
    <source>
        <dbReference type="Pfam" id="PF16995"/>
    </source>
</evidence>
<dbReference type="PANTHER" id="PTHR34697:SF2">
    <property type="entry name" value="PHOSPHATIDYLGLYCEROL LYSYLTRANSFERASE"/>
    <property type="match status" value="1"/>
</dbReference>
<dbReference type="RefSeq" id="WP_282765784.1">
    <property type="nucleotide sequence ID" value="NZ_JASCTH010000033.1"/>
</dbReference>
<comment type="caution">
    <text evidence="9">The sequence shown here is derived from an EMBL/GenBank/DDBJ whole genome shotgun (WGS) entry which is preliminary data.</text>
</comment>
<keyword evidence="5 6" id="KW-0472">Membrane</keyword>
<gene>
    <name evidence="9" type="ORF">QLQ12_38040</name>
</gene>
<dbReference type="InterPro" id="IPR024320">
    <property type="entry name" value="LPG_synthase_C"/>
</dbReference>
<accession>A0ABT6WXR9</accession>
<dbReference type="Proteomes" id="UP001241758">
    <property type="component" value="Unassembled WGS sequence"/>
</dbReference>
<dbReference type="Pfam" id="PF09924">
    <property type="entry name" value="LPG_synthase_C"/>
    <property type="match status" value="1"/>
</dbReference>
<reference evidence="9 10" key="1">
    <citation type="submission" date="2023-05" db="EMBL/GenBank/DDBJ databases">
        <title>Actinoplanes sp. NEAU-A12 genome sequencing.</title>
        <authorList>
            <person name="Wang Z.-S."/>
        </authorList>
    </citation>
    <scope>NUCLEOTIDE SEQUENCE [LARGE SCALE GENOMIC DNA]</scope>
    <source>
        <strain evidence="9 10">NEAU-A12</strain>
    </source>
</reference>
<keyword evidence="10" id="KW-1185">Reference proteome</keyword>
<evidence type="ECO:0000313" key="9">
    <source>
        <dbReference type="EMBL" id="MDI6104406.1"/>
    </source>
</evidence>
<feature type="transmembrane region" description="Helical" evidence="6">
    <location>
        <begin position="27"/>
        <end position="49"/>
    </location>
</feature>
<feature type="domain" description="Lysyl-tRNA synthetase N-terminal transmembrane region" evidence="8">
    <location>
        <begin position="21"/>
        <end position="227"/>
    </location>
</feature>
<dbReference type="PANTHER" id="PTHR34697">
    <property type="entry name" value="PHOSPHATIDYLGLYCEROL LYSYLTRANSFERASE"/>
    <property type="match status" value="1"/>
</dbReference>
<keyword evidence="3 6" id="KW-0812">Transmembrane</keyword>
<proteinExistence type="predicted"/>
<organism evidence="9 10">
    <name type="scientific">Actinoplanes sandaracinus</name>
    <dbReference type="NCBI Taxonomy" id="3045177"/>
    <lineage>
        <taxon>Bacteria</taxon>
        <taxon>Bacillati</taxon>
        <taxon>Actinomycetota</taxon>
        <taxon>Actinomycetes</taxon>
        <taxon>Micromonosporales</taxon>
        <taxon>Micromonosporaceae</taxon>
        <taxon>Actinoplanes</taxon>
    </lineage>
</organism>
<keyword evidence="2" id="KW-1003">Cell membrane</keyword>
<evidence type="ECO:0000256" key="6">
    <source>
        <dbReference type="SAM" id="Phobius"/>
    </source>
</evidence>
<feature type="transmembrane region" description="Helical" evidence="6">
    <location>
        <begin position="88"/>
        <end position="108"/>
    </location>
</feature>
<sequence length="601" mass="64607">MKQRRTDQDEGRESTPRWDWRRRVPTAFGVLCALVGILGILAAAGAVRADLAGDASLWSGLPAMASAASGILYLIVARGLIRREHTAWVWLVSLMTLQLVLAAAGMVADGGHATRTHGAGLRIAVGALLLAVVVAASGEFTVGRGRPRRSTTMMLVSLAVLGPLASWCVLTVFSPGTSGGAHRAVCGTWFLVRWLVGIRQPHFDAQPPAWIPLSVGLAGAAAVLLAAYLTLRPSRRIVQRPGHGTAEVRELLAAHGAQDSLGYFALRPDKAVVLSATGKAAVCYRLVNGVSLAAGDPIGAPSEWPGAIKAWRDEAVAHGWTPAVLGAGPAGARAYSRAGLRVLEIGDEAILHAGEFTLEGRPMRGVRQAVQRVRRAGFQVRIHRVGDVAPNTMDELAEYAEKWRDGPTERGFSMALGRFAHPDDLEYVVVEARDAEGRPAAVLGFVPWGSDGLSLDLMRRGPESPNGLFEFMIAELMAQAGVMGLQRVSLNFAMFRSVFARGERLGAGPLLRWLYGILKILSRWWQLESLYRANQKYQPTWQPRFVCYPRGRTFPRVAVAAAMAEGFVAAPGLRRTAPPSRDKSVVTIDRTGAAVWTGVSP</sequence>
<protein>
    <submittedName>
        <fullName evidence="9">Phosphatidylglycerol lysyltransferase domain-containing protein</fullName>
    </submittedName>
</protein>
<evidence type="ECO:0000256" key="1">
    <source>
        <dbReference type="ARBA" id="ARBA00004651"/>
    </source>
</evidence>
<feature type="transmembrane region" description="Helical" evidence="6">
    <location>
        <begin position="55"/>
        <end position="76"/>
    </location>
</feature>
<evidence type="ECO:0000256" key="2">
    <source>
        <dbReference type="ARBA" id="ARBA00022475"/>
    </source>
</evidence>
<dbReference type="EMBL" id="JASCTH010000033">
    <property type="protein sequence ID" value="MDI6104406.1"/>
    <property type="molecule type" value="Genomic_DNA"/>
</dbReference>
<feature type="domain" description="Phosphatidylglycerol lysyltransferase C-terminal" evidence="7">
    <location>
        <begin position="249"/>
        <end position="548"/>
    </location>
</feature>
<dbReference type="InterPro" id="IPR031553">
    <property type="entry name" value="tRNA-synt_2_TM"/>
</dbReference>
<dbReference type="Pfam" id="PF16995">
    <property type="entry name" value="tRNA-synt_2_TM"/>
    <property type="match status" value="1"/>
</dbReference>
<name>A0ABT6WXR9_9ACTN</name>
<dbReference type="InterPro" id="IPR051211">
    <property type="entry name" value="PG_lysyltransferase"/>
</dbReference>